<comment type="caution">
    <text evidence="2">The sequence shown here is derived from an EMBL/GenBank/DDBJ whole genome shotgun (WGS) entry which is preliminary data.</text>
</comment>
<dbReference type="EMBL" id="AFCT01002110">
    <property type="protein sequence ID" value="EHC79158.1"/>
    <property type="molecule type" value="Genomic_DNA"/>
</dbReference>
<evidence type="ECO:0000313" key="3">
    <source>
        <dbReference type="Proteomes" id="UP000004903"/>
    </source>
</evidence>
<dbReference type="Proteomes" id="UP000004903">
    <property type="component" value="Unassembled WGS sequence"/>
</dbReference>
<keyword evidence="1" id="KW-1133">Transmembrane helix</keyword>
<protein>
    <submittedName>
        <fullName evidence="2">Uncharacterized protein</fullName>
    </submittedName>
</protein>
<keyword evidence="1" id="KW-0812">Transmembrane</keyword>
<sequence>MRSDDVETGARQFYREKFTRYARFIPMSFFIYARFIPMSFGR</sequence>
<feature type="transmembrane region" description="Helical" evidence="1">
    <location>
        <begin position="21"/>
        <end position="40"/>
    </location>
</feature>
<organism evidence="2 3">
    <name type="scientific">Salmonella enterica subsp. enterica serovar Rubislaw str. A4-653</name>
    <dbReference type="NCBI Taxonomy" id="913081"/>
    <lineage>
        <taxon>Bacteria</taxon>
        <taxon>Pseudomonadati</taxon>
        <taxon>Pseudomonadota</taxon>
        <taxon>Gammaproteobacteria</taxon>
        <taxon>Enterobacterales</taxon>
        <taxon>Enterobacteriaceae</taxon>
        <taxon>Salmonella</taxon>
    </lineage>
</organism>
<dbReference type="AlphaFoldDB" id="G5QRR8"/>
<keyword evidence="1" id="KW-0472">Membrane</keyword>
<evidence type="ECO:0000256" key="1">
    <source>
        <dbReference type="SAM" id="Phobius"/>
    </source>
</evidence>
<proteinExistence type="predicted"/>
<evidence type="ECO:0000313" key="2">
    <source>
        <dbReference type="EMBL" id="EHC79158.1"/>
    </source>
</evidence>
<reference evidence="2 3" key="1">
    <citation type="journal article" date="2011" name="BMC Genomics">
        <title>Genome sequencing reveals diversification of virulence factor content and possible host adaptation in distinct subpopulations of Salmonella enterica.</title>
        <authorList>
            <person name="den Bakker H.C."/>
            <person name="Moreno Switt A.I."/>
            <person name="Govoni G."/>
            <person name="Cummings C.A."/>
            <person name="Ranieri M.L."/>
            <person name="Degoricija L."/>
            <person name="Hoelzer K."/>
            <person name="Rodriguez-Rivera L.D."/>
            <person name="Brown S."/>
            <person name="Bolchacova E."/>
            <person name="Furtado M.R."/>
            <person name="Wiedmann M."/>
        </authorList>
    </citation>
    <scope>NUCLEOTIDE SEQUENCE [LARGE SCALE GENOMIC DNA]</scope>
    <source>
        <strain evidence="2 3">A4-653</strain>
    </source>
</reference>
<name>G5QRR8_SALRU</name>
<gene>
    <name evidence="2" type="ORF">LTSERUB_5858</name>
</gene>
<accession>G5QRR8</accession>